<dbReference type="OrthoDB" id="8969336at2"/>
<reference evidence="1 2" key="1">
    <citation type="journal article" date="2007" name="PLoS Genet.">
        <title>A tale of two oxidation states: bacterial colonization of arsenic-rich environments.</title>
        <authorList>
            <person name="Muller D."/>
            <person name="Medigue C."/>
            <person name="Koechler S."/>
            <person name="Barbe V."/>
            <person name="Barakat M."/>
            <person name="Talla E."/>
            <person name="Bonnefoy V."/>
            <person name="Krin E."/>
            <person name="Arsene-Ploetze F."/>
            <person name="Carapito C."/>
            <person name="Chandler M."/>
            <person name="Cournoyer B."/>
            <person name="Cruveiller S."/>
            <person name="Dossat C."/>
            <person name="Duval S."/>
            <person name="Heymann M."/>
            <person name="Leize E."/>
            <person name="Lieutaud A."/>
            <person name="Lievremont D."/>
            <person name="Makita Y."/>
            <person name="Mangenot S."/>
            <person name="Nitschke W."/>
            <person name="Ortet P."/>
            <person name="Perdrial N."/>
            <person name="Schoepp B."/>
            <person name="Siguier N."/>
            <person name="Simeonova D.D."/>
            <person name="Rouy Z."/>
            <person name="Segurens B."/>
            <person name="Turlin E."/>
            <person name="Vallenet D."/>
            <person name="Van Dorsselaer A."/>
            <person name="Weiss S."/>
            <person name="Weissenbach J."/>
            <person name="Lett M.C."/>
            <person name="Danchin A."/>
            <person name="Bertin P.N."/>
        </authorList>
    </citation>
    <scope>NUCLEOTIDE SEQUENCE [LARGE SCALE GENOMIC DNA]</scope>
    <source>
        <strain evidence="2">ULPAs1</strain>
    </source>
</reference>
<sequence length="68" mass="7408">MNPKADACGYILLMLLQRLEKTQSGLLAEMIAGVEGDRSAIASDAPDKDHISAVFNETLTMLRQAKNM</sequence>
<name>A4GA02_HERAR</name>
<organism evidence="1 2">
    <name type="scientific">Herminiimonas arsenicoxydans</name>
    <dbReference type="NCBI Taxonomy" id="204773"/>
    <lineage>
        <taxon>Bacteria</taxon>
        <taxon>Pseudomonadati</taxon>
        <taxon>Pseudomonadota</taxon>
        <taxon>Betaproteobacteria</taxon>
        <taxon>Burkholderiales</taxon>
        <taxon>Oxalobacteraceae</taxon>
        <taxon>Herminiimonas</taxon>
    </lineage>
</organism>
<evidence type="ECO:0000313" key="1">
    <source>
        <dbReference type="EMBL" id="CAL63339.1"/>
    </source>
</evidence>
<dbReference type="AlphaFoldDB" id="A4GA02"/>
<proteinExistence type="predicted"/>
<protein>
    <submittedName>
        <fullName evidence="1">Uncharacterized protein</fullName>
    </submittedName>
</protein>
<dbReference type="Proteomes" id="UP000006697">
    <property type="component" value="Chromosome"/>
</dbReference>
<dbReference type="STRING" id="204773.HEAR3232"/>
<dbReference type="eggNOG" id="ENOG50318WW">
    <property type="taxonomic scope" value="Bacteria"/>
</dbReference>
<keyword evidence="2" id="KW-1185">Reference proteome</keyword>
<gene>
    <name evidence="1" type="ordered locus">HEAR3232</name>
</gene>
<dbReference type="KEGG" id="har:HEAR3232"/>
<dbReference type="HOGENOM" id="CLU_196074_0_0_4"/>
<accession>A4GA02</accession>
<evidence type="ECO:0000313" key="2">
    <source>
        <dbReference type="Proteomes" id="UP000006697"/>
    </source>
</evidence>
<dbReference type="EMBL" id="CU207211">
    <property type="protein sequence ID" value="CAL63339.1"/>
    <property type="molecule type" value="Genomic_DNA"/>
</dbReference>